<dbReference type="CDD" id="cd00167">
    <property type="entry name" value="SANT"/>
    <property type="match status" value="2"/>
</dbReference>
<dbReference type="OMA" id="VISERMG"/>
<dbReference type="OrthoDB" id="39591at2759"/>
<evidence type="ECO:0000256" key="4">
    <source>
        <dbReference type="ARBA" id="ARBA00023242"/>
    </source>
</evidence>
<feature type="domain" description="Myb-like" evidence="6">
    <location>
        <begin position="551"/>
        <end position="576"/>
    </location>
</feature>
<feature type="domain" description="HTH myb-type" evidence="7">
    <location>
        <begin position="551"/>
        <end position="580"/>
    </location>
</feature>
<feature type="compositionally biased region" description="Basic and acidic residues" evidence="5">
    <location>
        <begin position="500"/>
        <end position="510"/>
    </location>
</feature>
<dbReference type="InterPro" id="IPR009057">
    <property type="entry name" value="Homeodomain-like_sf"/>
</dbReference>
<evidence type="ECO:0008006" key="10">
    <source>
        <dbReference type="Google" id="ProtNLM"/>
    </source>
</evidence>
<reference evidence="8 9" key="1">
    <citation type="journal article" date="2011" name="Proc. Natl. Acad. Sci. U.S.A.">
        <title>Evolutionary erosion of yeast sex chromosomes by mating-type switching accidents.</title>
        <authorList>
            <person name="Gordon J.L."/>
            <person name="Armisen D."/>
            <person name="Proux-Wera E."/>
            <person name="Oheigeartaigh S.S."/>
            <person name="Byrne K.P."/>
            <person name="Wolfe K.H."/>
        </authorList>
    </citation>
    <scope>NUCLEOTIDE SEQUENCE [LARGE SCALE GENOMIC DNA]</scope>
    <source>
        <strain evidence="9">ATCC 76901 / BCRC 22586 / CBS 4309 / NBRC 1992 / NRRL Y-12630</strain>
    </source>
</reference>
<evidence type="ECO:0000256" key="5">
    <source>
        <dbReference type="SAM" id="MobiDB-lite"/>
    </source>
</evidence>
<dbReference type="InterPro" id="IPR001005">
    <property type="entry name" value="SANT/Myb"/>
</dbReference>
<dbReference type="GO" id="GO:0000785">
    <property type="term" value="C:chromatin"/>
    <property type="evidence" value="ECO:0007669"/>
    <property type="project" value="UniProtKB-ARBA"/>
</dbReference>
<dbReference type="GO" id="GO:0000978">
    <property type="term" value="F:RNA polymerase II cis-regulatory region sequence-specific DNA binding"/>
    <property type="evidence" value="ECO:0007669"/>
    <property type="project" value="EnsemblFungi"/>
</dbReference>
<dbReference type="FunFam" id="1.10.10.60:FF:000387">
    <property type="entry name" value="Replication termination factor 1"/>
    <property type="match status" value="1"/>
</dbReference>
<dbReference type="GO" id="GO:0001174">
    <property type="term" value="P:transcriptional start site selection at RNA polymerase II promoter"/>
    <property type="evidence" value="ECO:0007669"/>
    <property type="project" value="EnsemblFungi"/>
</dbReference>
<proteinExistence type="predicted"/>
<keyword evidence="2" id="KW-0677">Repeat</keyword>
<feature type="domain" description="HTH myb-type" evidence="7">
    <location>
        <begin position="381"/>
        <end position="434"/>
    </location>
</feature>
<evidence type="ECO:0000256" key="2">
    <source>
        <dbReference type="ARBA" id="ARBA00022737"/>
    </source>
</evidence>
<keyword evidence="4" id="KW-0539">Nucleus</keyword>
<feature type="compositionally biased region" description="Low complexity" evidence="5">
    <location>
        <begin position="190"/>
        <end position="201"/>
    </location>
</feature>
<sequence length="671" mass="78196">MMTEEGTFTKEEKHQPITDNESESVEDAVYKYVGLQQQLLQHQQDKERQLQQQQEGISKDGSEHSSNDNNGNNIQDWLHADDVAIAAVTAAFERNTKRYPETLIQGDSTKRRKGTGSSTSHTSNPVVMVDPELTTLDNDDEERRRNDELVNKAILETDAISQNADFQQYLNTEKIARHEQDEEDERFQKHQQQQQQEMHQNAQDLGIQLQIEGDINKQYTESLTSHANESSALTKSLEKRNFREVLPKVSARLDEELARQQQVSNNNASHGMLNNRINKQENEDEISKMFSSAVIKASALVDHTTKTTRTNKSKSFNAMEDAALEEFVKEYQIIENIDREKVCLRIWSNDRPRDNFWNNIYKVLPYRSNSSIYKHMRRKYHIFQQRGKWTPEDEKKLAELCAEKEGQWSDIGKEMNRMPEDCRDRWRNYVKCGANRASNKWTSDEENQLRKIINEMVAEAQEKIRDEHIATEPKDKSPYIPRTENDKQNENQGDTDIEEKEGTDNADPKLSESLNPENIEIDAEISEQPMETATSTSVASLPKVNLKDVINWTVISERMGGTRSRIQCRYKWNKLMRREALYRIEFFTAGERDWLLRKIIELGYPDEKQINWDNLSEIVEASGSKTKWTPLELKLFFEKSKKPIKHHRDKTLTELCQEMIAYYDSQMSISV</sequence>
<feature type="region of interest" description="Disordered" evidence="5">
    <location>
        <begin position="101"/>
        <end position="145"/>
    </location>
</feature>
<dbReference type="InterPro" id="IPR017930">
    <property type="entry name" value="Myb_dom"/>
</dbReference>
<evidence type="ECO:0000313" key="8">
    <source>
        <dbReference type="EMBL" id="CCC71837.1"/>
    </source>
</evidence>
<dbReference type="AlphaFoldDB" id="G0VK03"/>
<dbReference type="PROSITE" id="PS50090">
    <property type="entry name" value="MYB_LIKE"/>
    <property type="match status" value="2"/>
</dbReference>
<dbReference type="PROSITE" id="PS51294">
    <property type="entry name" value="HTH_MYB"/>
    <property type="match status" value="2"/>
</dbReference>
<feature type="region of interest" description="Disordered" evidence="5">
    <location>
        <begin position="1"/>
        <end position="75"/>
    </location>
</feature>
<feature type="region of interest" description="Disordered" evidence="5">
    <location>
        <begin position="179"/>
        <end position="201"/>
    </location>
</feature>
<feature type="compositionally biased region" description="Basic and acidic residues" evidence="5">
    <location>
        <begin position="57"/>
        <end position="66"/>
    </location>
</feature>
<comment type="subcellular location">
    <subcellularLocation>
        <location evidence="1">Nucleus</location>
    </subcellularLocation>
</comment>
<evidence type="ECO:0000259" key="7">
    <source>
        <dbReference type="PROSITE" id="PS51294"/>
    </source>
</evidence>
<dbReference type="Pfam" id="PF13921">
    <property type="entry name" value="Myb_DNA-bind_6"/>
    <property type="match status" value="1"/>
</dbReference>
<dbReference type="Proteomes" id="UP000001640">
    <property type="component" value="Chromosome 9"/>
</dbReference>
<dbReference type="HOGENOM" id="CLU_016706_0_0_1"/>
<dbReference type="GO" id="GO:0005654">
    <property type="term" value="C:nucleoplasm"/>
    <property type="evidence" value="ECO:0007669"/>
    <property type="project" value="EnsemblFungi"/>
</dbReference>
<evidence type="ECO:0000259" key="6">
    <source>
        <dbReference type="PROSITE" id="PS50090"/>
    </source>
</evidence>
<feature type="region of interest" description="Disordered" evidence="5">
    <location>
        <begin position="464"/>
        <end position="516"/>
    </location>
</feature>
<dbReference type="GeneID" id="96905524"/>
<dbReference type="KEGG" id="ncs:NCAS_0I01690"/>
<dbReference type="PANTHER" id="PTHR46380">
    <property type="entry name" value="CYCLIN-D-BINDING MYB-LIKE TRANSCRIPTION FACTOR 1"/>
    <property type="match status" value="1"/>
</dbReference>
<gene>
    <name evidence="8" type="primary">NCAS0I01690</name>
    <name evidence="8" type="ordered locus">NCAS_0I01690</name>
</gene>
<dbReference type="EMBL" id="HE576760">
    <property type="protein sequence ID" value="CCC71837.1"/>
    <property type="molecule type" value="Genomic_DNA"/>
</dbReference>
<reference key="2">
    <citation type="submission" date="2011-08" db="EMBL/GenBank/DDBJ databases">
        <title>Genome sequence of Naumovozyma castellii.</title>
        <authorList>
            <person name="Gordon J.L."/>
            <person name="Armisen D."/>
            <person name="Proux-Wera E."/>
            <person name="OhEigeartaigh S.S."/>
            <person name="Byrne K.P."/>
            <person name="Wolfe K.H."/>
        </authorList>
    </citation>
    <scope>NUCLEOTIDE SEQUENCE</scope>
    <source>
        <strain>Type strain:CBS 4309</strain>
    </source>
</reference>
<dbReference type="GO" id="GO:0006369">
    <property type="term" value="P:termination of RNA polymerase II transcription"/>
    <property type="evidence" value="ECO:0007669"/>
    <property type="project" value="EnsemblFungi"/>
</dbReference>
<feature type="compositionally biased region" description="Basic and acidic residues" evidence="5">
    <location>
        <begin position="464"/>
        <end position="489"/>
    </location>
</feature>
<dbReference type="InParanoid" id="G0VK03"/>
<dbReference type="GO" id="GO:0001228">
    <property type="term" value="F:DNA-binding transcription activator activity, RNA polymerase II-specific"/>
    <property type="evidence" value="ECO:0007669"/>
    <property type="project" value="EnsemblFungi"/>
</dbReference>
<dbReference type="FunCoup" id="G0VK03">
    <property type="interactions" value="1470"/>
</dbReference>
<dbReference type="InterPro" id="IPR051651">
    <property type="entry name" value="DMTF1_DNA-bind_reg"/>
</dbReference>
<feature type="domain" description="Myb-like" evidence="6">
    <location>
        <begin position="385"/>
        <end position="430"/>
    </location>
</feature>
<feature type="compositionally biased region" description="Basic and acidic residues" evidence="5">
    <location>
        <begin position="7"/>
        <end position="16"/>
    </location>
</feature>
<evidence type="ECO:0000313" key="9">
    <source>
        <dbReference type="Proteomes" id="UP000001640"/>
    </source>
</evidence>
<name>G0VK03_NAUCA</name>
<dbReference type="SMART" id="SM00717">
    <property type="entry name" value="SANT"/>
    <property type="match status" value="4"/>
</dbReference>
<dbReference type="STRING" id="1064592.G0VK03"/>
<dbReference type="Gene3D" id="1.10.10.60">
    <property type="entry name" value="Homeodomain-like"/>
    <property type="match status" value="2"/>
</dbReference>
<dbReference type="eggNOG" id="KOG0051">
    <property type="taxonomic scope" value="Eukaryota"/>
</dbReference>
<feature type="compositionally biased region" description="Polar residues" evidence="5">
    <location>
        <begin position="115"/>
        <end position="125"/>
    </location>
</feature>
<evidence type="ECO:0000256" key="1">
    <source>
        <dbReference type="ARBA" id="ARBA00004123"/>
    </source>
</evidence>
<protein>
    <recommendedName>
        <fullName evidence="10">DNA-binding protein REB1</fullName>
    </recommendedName>
</protein>
<keyword evidence="3" id="KW-0238">DNA-binding</keyword>
<keyword evidence="9" id="KW-1185">Reference proteome</keyword>
<dbReference type="SUPFAM" id="SSF46689">
    <property type="entry name" value="Homeodomain-like"/>
    <property type="match status" value="2"/>
</dbReference>
<evidence type="ECO:0000256" key="3">
    <source>
        <dbReference type="ARBA" id="ARBA00023125"/>
    </source>
</evidence>
<organism evidence="8 9">
    <name type="scientific">Naumovozyma castellii</name>
    <name type="common">Yeast</name>
    <name type="synonym">Saccharomyces castellii</name>
    <dbReference type="NCBI Taxonomy" id="27288"/>
    <lineage>
        <taxon>Eukaryota</taxon>
        <taxon>Fungi</taxon>
        <taxon>Dikarya</taxon>
        <taxon>Ascomycota</taxon>
        <taxon>Saccharomycotina</taxon>
        <taxon>Saccharomycetes</taxon>
        <taxon>Saccharomycetales</taxon>
        <taxon>Saccharomycetaceae</taxon>
        <taxon>Naumovozyma</taxon>
    </lineage>
</organism>
<dbReference type="RefSeq" id="XP_003678179.1">
    <property type="nucleotide sequence ID" value="XM_003678131.1"/>
</dbReference>
<accession>G0VK03</accession>
<dbReference type="PANTHER" id="PTHR46380:SF2">
    <property type="entry name" value="CYCLIN-D-BINDING MYB-LIKE TRANSCRIPTION FACTOR 1"/>
    <property type="match status" value="1"/>
</dbReference>